<dbReference type="Proteomes" id="UP001168524">
    <property type="component" value="Unassembled WGS sequence"/>
</dbReference>
<feature type="region of interest" description="Disordered" evidence="1">
    <location>
        <begin position="101"/>
        <end position="124"/>
    </location>
</feature>
<evidence type="ECO:0008006" key="4">
    <source>
        <dbReference type="Google" id="ProtNLM"/>
    </source>
</evidence>
<evidence type="ECO:0000313" key="2">
    <source>
        <dbReference type="EMBL" id="MDN0013305.1"/>
    </source>
</evidence>
<feature type="compositionally biased region" description="Basic and acidic residues" evidence="1">
    <location>
        <begin position="110"/>
        <end position="124"/>
    </location>
</feature>
<name>A0ABT7WKU7_9GAMM</name>
<keyword evidence="3" id="KW-1185">Reference proteome</keyword>
<dbReference type="EMBL" id="JAUDZE010000001">
    <property type="protein sequence ID" value="MDN0013305.1"/>
    <property type="molecule type" value="Genomic_DNA"/>
</dbReference>
<dbReference type="RefSeq" id="WP_267979556.1">
    <property type="nucleotide sequence ID" value="NZ_JAPQKF010000001.1"/>
</dbReference>
<dbReference type="Gene3D" id="1.20.5.1700">
    <property type="match status" value="1"/>
</dbReference>
<sequence>MPKYIAKQSIGHFRPGKEVTGLEDKQLQALLTSGAIEEYTEPQQEQSDDSSSQLQQLAAEIADLKADNQLFSDGKVKADAEIADLKAQVAKLEKDLIAATAKSTKAGKATADENADKGTPEPTK</sequence>
<protein>
    <recommendedName>
        <fullName evidence="4">Mu-like prophage FluMu N-terminal domain-containing protein</fullName>
    </recommendedName>
</protein>
<proteinExistence type="predicted"/>
<gene>
    <name evidence="2" type="ORF">QTA56_03495</name>
</gene>
<organism evidence="2 3">
    <name type="scientific">Acinetobacter thutiue</name>
    <dbReference type="NCBI Taxonomy" id="2998078"/>
    <lineage>
        <taxon>Bacteria</taxon>
        <taxon>Pseudomonadati</taxon>
        <taxon>Pseudomonadota</taxon>
        <taxon>Gammaproteobacteria</taxon>
        <taxon>Moraxellales</taxon>
        <taxon>Moraxellaceae</taxon>
        <taxon>Acinetobacter</taxon>
    </lineage>
</organism>
<comment type="caution">
    <text evidence="2">The sequence shown here is derived from an EMBL/GenBank/DDBJ whole genome shotgun (WGS) entry which is preliminary data.</text>
</comment>
<reference evidence="2" key="1">
    <citation type="submission" date="2023-06" db="EMBL/GenBank/DDBJ databases">
        <title>Two novel species of Acinetobacter isolated from motorbike repairing workshop in Vietnam.</title>
        <authorList>
            <person name="Le N.T.T."/>
        </authorList>
    </citation>
    <scope>NUCLEOTIDE SEQUENCE</scope>
    <source>
        <strain evidence="2">VNH17</strain>
    </source>
</reference>
<accession>A0ABT7WKU7</accession>
<evidence type="ECO:0000256" key="1">
    <source>
        <dbReference type="SAM" id="MobiDB-lite"/>
    </source>
</evidence>
<evidence type="ECO:0000313" key="3">
    <source>
        <dbReference type="Proteomes" id="UP001168524"/>
    </source>
</evidence>